<dbReference type="AlphaFoldDB" id="A0A0T6BDH2"/>
<feature type="signal peptide" evidence="1">
    <location>
        <begin position="1"/>
        <end position="20"/>
    </location>
</feature>
<dbReference type="PANTHER" id="PTHR11008">
    <property type="entry name" value="PROTEIN TAKEOUT-LIKE PROTEIN"/>
    <property type="match status" value="1"/>
</dbReference>
<dbReference type="PANTHER" id="PTHR11008:SF41">
    <property type="entry name" value="RE70318P"/>
    <property type="match status" value="1"/>
</dbReference>
<sequence length="151" mass="16547">MIVSVILSVGCLARLASVIGLDLPSYIPKCSLSDPQLNNCIKEKANIVIPKIAEGIPEFGIPSISPIKVKKAESKVLNLISYDAYCDDLKDIKVTTAYFDIKKGEAQFTMHLDRLTVMSQNYTFTNGMVLGLPISGHGEYNMTMVGITINY</sequence>
<keyword evidence="1" id="KW-0732">Signal</keyword>
<protein>
    <submittedName>
        <fullName evidence="2">Hemolymph juvenile hormone-binding protein</fullName>
    </submittedName>
</protein>
<keyword evidence="3" id="KW-1185">Reference proteome</keyword>
<evidence type="ECO:0000313" key="2">
    <source>
        <dbReference type="EMBL" id="KRT84967.1"/>
    </source>
</evidence>
<dbReference type="InterPro" id="IPR038606">
    <property type="entry name" value="To_sf"/>
</dbReference>
<name>A0A0T6BDH2_9SCAR</name>
<dbReference type="OrthoDB" id="7419171at2759"/>
<gene>
    <name evidence="2" type="ORF">AMK59_2875</name>
</gene>
<organism evidence="2 3">
    <name type="scientific">Oryctes borbonicus</name>
    <dbReference type="NCBI Taxonomy" id="1629725"/>
    <lineage>
        <taxon>Eukaryota</taxon>
        <taxon>Metazoa</taxon>
        <taxon>Ecdysozoa</taxon>
        <taxon>Arthropoda</taxon>
        <taxon>Hexapoda</taxon>
        <taxon>Insecta</taxon>
        <taxon>Pterygota</taxon>
        <taxon>Neoptera</taxon>
        <taxon>Endopterygota</taxon>
        <taxon>Coleoptera</taxon>
        <taxon>Polyphaga</taxon>
        <taxon>Scarabaeiformia</taxon>
        <taxon>Scarabaeidae</taxon>
        <taxon>Dynastinae</taxon>
        <taxon>Oryctes</taxon>
    </lineage>
</organism>
<dbReference type="GO" id="GO:0005615">
    <property type="term" value="C:extracellular space"/>
    <property type="evidence" value="ECO:0007669"/>
    <property type="project" value="TreeGrafter"/>
</dbReference>
<reference evidence="2 3" key="1">
    <citation type="submission" date="2015-09" db="EMBL/GenBank/DDBJ databases">
        <title>Draft genome of the scarab beetle Oryctes borbonicus.</title>
        <authorList>
            <person name="Meyer J.M."/>
            <person name="Markov G.V."/>
            <person name="Baskaran P."/>
            <person name="Herrmann M."/>
            <person name="Sommer R.J."/>
            <person name="Roedelsperger C."/>
        </authorList>
    </citation>
    <scope>NUCLEOTIDE SEQUENCE [LARGE SCALE GENOMIC DNA]</scope>
    <source>
        <strain evidence="2">OB123</strain>
        <tissue evidence="2">Whole animal</tissue>
    </source>
</reference>
<feature type="chain" id="PRO_5006668600" evidence="1">
    <location>
        <begin position="21"/>
        <end position="151"/>
    </location>
</feature>
<feature type="non-terminal residue" evidence="2">
    <location>
        <position position="151"/>
    </location>
</feature>
<dbReference type="InterPro" id="IPR010562">
    <property type="entry name" value="Haemolymph_juvenile_hormone-bd"/>
</dbReference>
<evidence type="ECO:0000313" key="3">
    <source>
        <dbReference type="Proteomes" id="UP000051574"/>
    </source>
</evidence>
<dbReference type="Proteomes" id="UP000051574">
    <property type="component" value="Unassembled WGS sequence"/>
</dbReference>
<evidence type="ECO:0000256" key="1">
    <source>
        <dbReference type="SAM" id="SignalP"/>
    </source>
</evidence>
<proteinExistence type="predicted"/>
<accession>A0A0T6BDH2</accession>
<dbReference type="EMBL" id="LJIG01001973">
    <property type="protein sequence ID" value="KRT84967.1"/>
    <property type="molecule type" value="Genomic_DNA"/>
</dbReference>
<comment type="caution">
    <text evidence="2">The sequence shown here is derived from an EMBL/GenBank/DDBJ whole genome shotgun (WGS) entry which is preliminary data.</text>
</comment>
<dbReference type="Pfam" id="PF06585">
    <property type="entry name" value="JHBP"/>
    <property type="match status" value="1"/>
</dbReference>
<dbReference type="Gene3D" id="3.15.10.30">
    <property type="entry name" value="Haemolymph juvenile hormone binding protein"/>
    <property type="match status" value="1"/>
</dbReference>